<sequence length="191" mass="22039">MSICYVYLQYRHAQVWKARVLAASLIAEFDNSEEIAFACRALDYGVGPMLAPARRPPLFEKCPDLRYAPSSKLMEHEPRLLFETKRSIIDCGSLSNPKVLVYRFCFDRFFSHLSDINRLRQDRQIVLDDARRDVGYRLRKLEACSHSTPDLFWLFAKRFYPDVDALSKAVERRGSLAPPAPPPSTQEAILR</sequence>
<comment type="caution">
    <text evidence="2">The sequence shown here is derived from an EMBL/GenBank/DDBJ whole genome shotgun (WGS) entry which is preliminary data.</text>
</comment>
<dbReference type="Proteomes" id="UP000485880">
    <property type="component" value="Unassembled WGS sequence"/>
</dbReference>
<dbReference type="AlphaFoldDB" id="A0A8B6M9B4"/>
<evidence type="ECO:0000313" key="3">
    <source>
        <dbReference type="Proteomes" id="UP000485880"/>
    </source>
</evidence>
<evidence type="ECO:0000256" key="1">
    <source>
        <dbReference type="SAM" id="MobiDB-lite"/>
    </source>
</evidence>
<dbReference type="EMBL" id="CABFMQ020000095">
    <property type="protein sequence ID" value="VTZ51361.1"/>
    <property type="molecule type" value="Genomic_DNA"/>
</dbReference>
<reference evidence="2 3" key="1">
    <citation type="submission" date="2019-05" db="EMBL/GenBank/DDBJ databases">
        <authorList>
            <person name="Farhan Ul Haque M."/>
        </authorList>
    </citation>
    <scope>NUCLEOTIDE SEQUENCE [LARGE SCALE GENOMIC DNA]</scope>
    <source>
        <strain evidence="2">2</strain>
    </source>
</reference>
<gene>
    <name evidence="2" type="ORF">MPC4_370005</name>
</gene>
<proteinExistence type="predicted"/>
<accession>A0A8B6M9B4</accession>
<evidence type="ECO:0000313" key="2">
    <source>
        <dbReference type="EMBL" id="VTZ51361.1"/>
    </source>
</evidence>
<organism evidence="2 3">
    <name type="scientific">Methylocella tundrae</name>
    <dbReference type="NCBI Taxonomy" id="227605"/>
    <lineage>
        <taxon>Bacteria</taxon>
        <taxon>Pseudomonadati</taxon>
        <taxon>Pseudomonadota</taxon>
        <taxon>Alphaproteobacteria</taxon>
        <taxon>Hyphomicrobiales</taxon>
        <taxon>Beijerinckiaceae</taxon>
        <taxon>Methylocella</taxon>
    </lineage>
</organism>
<name>A0A8B6M9B4_METTU</name>
<protein>
    <submittedName>
        <fullName evidence="2">Uncharacterized protein</fullName>
    </submittedName>
</protein>
<feature type="region of interest" description="Disordered" evidence="1">
    <location>
        <begin position="172"/>
        <end position="191"/>
    </location>
</feature>
<keyword evidence="3" id="KW-1185">Reference proteome</keyword>